<evidence type="ECO:0000256" key="4">
    <source>
        <dbReference type="ARBA" id="ARBA00022448"/>
    </source>
</evidence>
<feature type="domain" description="PhoU" evidence="8">
    <location>
        <begin position="120"/>
        <end position="204"/>
    </location>
</feature>
<keyword evidence="4 7" id="KW-0813">Transport</keyword>
<dbReference type="AlphaFoldDB" id="A0A0E3W369"/>
<dbReference type="NCBIfam" id="TIGR02135">
    <property type="entry name" value="phoU_full"/>
    <property type="match status" value="1"/>
</dbReference>
<protein>
    <recommendedName>
        <fullName evidence="7">Phosphate-specific transport system accessory protein PhoU</fullName>
    </recommendedName>
</protein>
<proteinExistence type="inferred from homology"/>
<evidence type="ECO:0000256" key="3">
    <source>
        <dbReference type="ARBA" id="ARBA00011738"/>
    </source>
</evidence>
<name>A0A0E3W369_9FIRM</name>
<dbReference type="FunFam" id="1.20.58.220:FF:000004">
    <property type="entry name" value="Phosphate-specific transport system accessory protein PhoU"/>
    <property type="match status" value="1"/>
</dbReference>
<evidence type="ECO:0000313" key="10">
    <source>
        <dbReference type="Proteomes" id="UP000045545"/>
    </source>
</evidence>
<gene>
    <name evidence="9" type="ORF">1424</name>
</gene>
<evidence type="ECO:0000313" key="9">
    <source>
        <dbReference type="EMBL" id="CFX54914.1"/>
    </source>
</evidence>
<dbReference type="Proteomes" id="UP000045545">
    <property type="component" value="Unassembled WGS sequence"/>
</dbReference>
<keyword evidence="5 7" id="KW-0963">Cytoplasm</keyword>
<dbReference type="SUPFAM" id="SSF109755">
    <property type="entry name" value="PhoU-like"/>
    <property type="match status" value="1"/>
</dbReference>
<dbReference type="GO" id="GO:0006817">
    <property type="term" value="P:phosphate ion transport"/>
    <property type="evidence" value="ECO:0007669"/>
    <property type="project" value="UniProtKB-KW"/>
</dbReference>
<evidence type="ECO:0000256" key="1">
    <source>
        <dbReference type="ARBA" id="ARBA00004496"/>
    </source>
</evidence>
<dbReference type="RefSeq" id="WP_046497025.1">
    <property type="nucleotide sequence ID" value="NZ_CGIH01000026.1"/>
</dbReference>
<dbReference type="InterPro" id="IPR038078">
    <property type="entry name" value="PhoU-like_sf"/>
</dbReference>
<evidence type="ECO:0000256" key="2">
    <source>
        <dbReference type="ARBA" id="ARBA00008107"/>
    </source>
</evidence>
<dbReference type="GO" id="GO:0045936">
    <property type="term" value="P:negative regulation of phosphate metabolic process"/>
    <property type="evidence" value="ECO:0007669"/>
    <property type="project" value="InterPro"/>
</dbReference>
<reference evidence="9 10" key="1">
    <citation type="submission" date="2015-03" db="EMBL/GenBank/DDBJ databases">
        <authorList>
            <person name="Murphy D."/>
        </authorList>
    </citation>
    <scope>NUCLEOTIDE SEQUENCE [LARGE SCALE GENOMIC DNA]</scope>
    <source>
        <strain evidence="9 10">OL-4</strain>
    </source>
</reference>
<dbReference type="Pfam" id="PF01895">
    <property type="entry name" value="PhoU"/>
    <property type="match status" value="2"/>
</dbReference>
<dbReference type="STRING" id="690567.1424"/>
<dbReference type="InterPro" id="IPR026022">
    <property type="entry name" value="PhoU_dom"/>
</dbReference>
<sequence>MVIDTLENELVKLKEEIMKMGYLLEEQIFKAVKSLVDKDQKMAQEVISRDDIIDRMELEIEKKCLQLIAMKQPMAGDLRFIGTALRIIVDMERMADHAEDISEITIRLYEQTYIKPLIDIPRMAKIAEEMVRIALKAFIDADVNLAMRLVDLERQSDELYEQVFRDLLTYMMQDTQNIPQATDLLLVAGHLERIADHATNLGEMVIYTVEGRRVDINVLARDG</sequence>
<organism evidence="9 10">
    <name type="scientific">Syntrophomonas zehnderi OL-4</name>
    <dbReference type="NCBI Taxonomy" id="690567"/>
    <lineage>
        <taxon>Bacteria</taxon>
        <taxon>Bacillati</taxon>
        <taxon>Bacillota</taxon>
        <taxon>Clostridia</taxon>
        <taxon>Eubacteriales</taxon>
        <taxon>Syntrophomonadaceae</taxon>
        <taxon>Syntrophomonas</taxon>
    </lineage>
</organism>
<dbReference type="PANTHER" id="PTHR42930">
    <property type="entry name" value="PHOSPHATE-SPECIFIC TRANSPORT SYSTEM ACCESSORY PROTEIN PHOU"/>
    <property type="match status" value="1"/>
</dbReference>
<comment type="similarity">
    <text evidence="2 7">Belongs to the PhoU family.</text>
</comment>
<dbReference type="GO" id="GO:0030643">
    <property type="term" value="P:intracellular phosphate ion homeostasis"/>
    <property type="evidence" value="ECO:0007669"/>
    <property type="project" value="InterPro"/>
</dbReference>
<comment type="subcellular location">
    <subcellularLocation>
        <location evidence="1 7">Cytoplasm</location>
    </subcellularLocation>
</comment>
<accession>A0A0E3W369</accession>
<dbReference type="GO" id="GO:0005737">
    <property type="term" value="C:cytoplasm"/>
    <property type="evidence" value="ECO:0007669"/>
    <property type="project" value="UniProtKB-SubCell"/>
</dbReference>
<feature type="domain" description="PhoU" evidence="8">
    <location>
        <begin position="17"/>
        <end position="104"/>
    </location>
</feature>
<comment type="function">
    <text evidence="7">Plays a role in the regulation of phosphate uptake.</text>
</comment>
<dbReference type="OrthoDB" id="9814256at2"/>
<dbReference type="Gene3D" id="1.20.58.220">
    <property type="entry name" value="Phosphate transport system protein phou homolog 2, domain 2"/>
    <property type="match status" value="1"/>
</dbReference>
<dbReference type="PIRSF" id="PIRSF003107">
    <property type="entry name" value="PhoU"/>
    <property type="match status" value="1"/>
</dbReference>
<dbReference type="PANTHER" id="PTHR42930:SF3">
    <property type="entry name" value="PHOSPHATE-SPECIFIC TRANSPORT SYSTEM ACCESSORY PROTEIN PHOU"/>
    <property type="match status" value="1"/>
</dbReference>
<evidence type="ECO:0000256" key="6">
    <source>
        <dbReference type="ARBA" id="ARBA00022592"/>
    </source>
</evidence>
<evidence type="ECO:0000259" key="8">
    <source>
        <dbReference type="Pfam" id="PF01895"/>
    </source>
</evidence>
<keyword evidence="10" id="KW-1185">Reference proteome</keyword>
<keyword evidence="6 7" id="KW-0592">Phosphate transport</keyword>
<evidence type="ECO:0000256" key="7">
    <source>
        <dbReference type="PIRNR" id="PIRNR003107"/>
    </source>
</evidence>
<dbReference type="EMBL" id="CGIH01000026">
    <property type="protein sequence ID" value="CFX54914.1"/>
    <property type="molecule type" value="Genomic_DNA"/>
</dbReference>
<dbReference type="InterPro" id="IPR028366">
    <property type="entry name" value="PhoU"/>
</dbReference>
<evidence type="ECO:0000256" key="5">
    <source>
        <dbReference type="ARBA" id="ARBA00022490"/>
    </source>
</evidence>
<comment type="subunit">
    <text evidence="3 7">Homodimer.</text>
</comment>